<dbReference type="AlphaFoldDB" id="A0A8C6HH86"/>
<evidence type="ECO:0008006" key="4">
    <source>
        <dbReference type="Google" id="ProtNLM"/>
    </source>
</evidence>
<evidence type="ECO:0000313" key="2">
    <source>
        <dbReference type="Ensembl" id="ENSMSIP00000020378.1"/>
    </source>
</evidence>
<reference evidence="2" key="2">
    <citation type="submission" date="2025-09" db="UniProtKB">
        <authorList>
            <consortium name="Ensembl"/>
        </authorList>
    </citation>
    <scope>IDENTIFICATION</scope>
</reference>
<feature type="chain" id="PRO_5034529832" description="Secreted protein" evidence="1">
    <location>
        <begin position="23"/>
        <end position="113"/>
    </location>
</feature>
<sequence length="113" mass="12351">MRILTYTLKFLFIGACQEAAMGFIGEESWLLGSPGLGLRARSVPGEALFCVAHNSTGQTRQEHPCRSTHAGALWLPPLGLLMAGTHIHLESESSSFLLLFHATRFNLGLIHVH</sequence>
<evidence type="ECO:0000256" key="1">
    <source>
        <dbReference type="SAM" id="SignalP"/>
    </source>
</evidence>
<evidence type="ECO:0000313" key="3">
    <source>
        <dbReference type="Proteomes" id="UP000694415"/>
    </source>
</evidence>
<dbReference type="Ensembl" id="ENSMSIT00000025735.1">
    <property type="protein sequence ID" value="ENSMSIP00000020378.1"/>
    <property type="gene ID" value="ENSMSIG00000017310.1"/>
</dbReference>
<feature type="signal peptide" evidence="1">
    <location>
        <begin position="1"/>
        <end position="22"/>
    </location>
</feature>
<organism evidence="2 3">
    <name type="scientific">Mus spicilegus</name>
    <name type="common">Mound-building mouse</name>
    <dbReference type="NCBI Taxonomy" id="10103"/>
    <lineage>
        <taxon>Eukaryota</taxon>
        <taxon>Metazoa</taxon>
        <taxon>Chordata</taxon>
        <taxon>Craniata</taxon>
        <taxon>Vertebrata</taxon>
        <taxon>Euteleostomi</taxon>
        <taxon>Mammalia</taxon>
        <taxon>Eutheria</taxon>
        <taxon>Euarchontoglires</taxon>
        <taxon>Glires</taxon>
        <taxon>Rodentia</taxon>
        <taxon>Myomorpha</taxon>
        <taxon>Muroidea</taxon>
        <taxon>Muridae</taxon>
        <taxon>Murinae</taxon>
        <taxon>Mus</taxon>
        <taxon>Mus</taxon>
    </lineage>
</organism>
<keyword evidence="1" id="KW-0732">Signal</keyword>
<keyword evidence="3" id="KW-1185">Reference proteome</keyword>
<name>A0A8C6HH86_MUSSI</name>
<accession>A0A8C6HH86</accession>
<protein>
    <recommendedName>
        <fullName evidence="4">Secreted protein</fullName>
    </recommendedName>
</protein>
<proteinExistence type="predicted"/>
<dbReference type="Proteomes" id="UP000694415">
    <property type="component" value="Unplaced"/>
</dbReference>
<reference evidence="2" key="1">
    <citation type="submission" date="2025-08" db="UniProtKB">
        <authorList>
            <consortium name="Ensembl"/>
        </authorList>
    </citation>
    <scope>IDENTIFICATION</scope>
</reference>